<dbReference type="AlphaFoldDB" id="A0A5C3LDQ1"/>
<name>A0A5C3LDQ1_COPMA</name>
<protein>
    <submittedName>
        <fullName evidence="1">Uncharacterized protein</fullName>
    </submittedName>
</protein>
<sequence length="214" mass="22765">MSSSTSVHQLFGLPPTSPALSDFLSSLDNGKLLPDPDVKSYPDAVYFNYYSLGISFLYAPGKGYKPKTGVKYGELSLDNLALDSLDVYNTPESKDATKSASSRSEAAFVAFPVPLVLNLAPNVKDKDGNVLTRPSTITLSEDMTGKDFVQAMGEPDRKGGGAGPSSGSIGIWCEWSGDGIMVEFGGDASRGPNAWERGKDAPWRVATIFAPKQA</sequence>
<reference evidence="1 2" key="1">
    <citation type="journal article" date="2019" name="Nat. Ecol. Evol.">
        <title>Megaphylogeny resolves global patterns of mushroom evolution.</title>
        <authorList>
            <person name="Varga T."/>
            <person name="Krizsan K."/>
            <person name="Foldi C."/>
            <person name="Dima B."/>
            <person name="Sanchez-Garcia M."/>
            <person name="Sanchez-Ramirez S."/>
            <person name="Szollosi G.J."/>
            <person name="Szarkandi J.G."/>
            <person name="Papp V."/>
            <person name="Albert L."/>
            <person name="Andreopoulos W."/>
            <person name="Angelini C."/>
            <person name="Antonin V."/>
            <person name="Barry K.W."/>
            <person name="Bougher N.L."/>
            <person name="Buchanan P."/>
            <person name="Buyck B."/>
            <person name="Bense V."/>
            <person name="Catcheside P."/>
            <person name="Chovatia M."/>
            <person name="Cooper J."/>
            <person name="Damon W."/>
            <person name="Desjardin D."/>
            <person name="Finy P."/>
            <person name="Geml J."/>
            <person name="Haridas S."/>
            <person name="Hughes K."/>
            <person name="Justo A."/>
            <person name="Karasinski D."/>
            <person name="Kautmanova I."/>
            <person name="Kiss B."/>
            <person name="Kocsube S."/>
            <person name="Kotiranta H."/>
            <person name="LaButti K.M."/>
            <person name="Lechner B.E."/>
            <person name="Liimatainen K."/>
            <person name="Lipzen A."/>
            <person name="Lukacs Z."/>
            <person name="Mihaltcheva S."/>
            <person name="Morgado L.N."/>
            <person name="Niskanen T."/>
            <person name="Noordeloos M.E."/>
            <person name="Ohm R.A."/>
            <person name="Ortiz-Santana B."/>
            <person name="Ovrebo C."/>
            <person name="Racz N."/>
            <person name="Riley R."/>
            <person name="Savchenko A."/>
            <person name="Shiryaev A."/>
            <person name="Soop K."/>
            <person name="Spirin V."/>
            <person name="Szebenyi C."/>
            <person name="Tomsovsky M."/>
            <person name="Tulloss R.E."/>
            <person name="Uehling J."/>
            <person name="Grigoriev I.V."/>
            <person name="Vagvolgyi C."/>
            <person name="Papp T."/>
            <person name="Martin F.M."/>
            <person name="Miettinen O."/>
            <person name="Hibbett D.S."/>
            <person name="Nagy L.G."/>
        </authorList>
    </citation>
    <scope>NUCLEOTIDE SEQUENCE [LARGE SCALE GENOMIC DNA]</scope>
    <source>
        <strain evidence="1 2">CBS 121175</strain>
    </source>
</reference>
<dbReference type="OrthoDB" id="2224399at2759"/>
<proteinExistence type="predicted"/>
<gene>
    <name evidence="1" type="ORF">FA15DRAFT_651282</name>
</gene>
<dbReference type="EMBL" id="ML210146">
    <property type="protein sequence ID" value="TFK30792.1"/>
    <property type="molecule type" value="Genomic_DNA"/>
</dbReference>
<organism evidence="1 2">
    <name type="scientific">Coprinopsis marcescibilis</name>
    <name type="common">Agaric fungus</name>
    <name type="synonym">Psathyrella marcescibilis</name>
    <dbReference type="NCBI Taxonomy" id="230819"/>
    <lineage>
        <taxon>Eukaryota</taxon>
        <taxon>Fungi</taxon>
        <taxon>Dikarya</taxon>
        <taxon>Basidiomycota</taxon>
        <taxon>Agaricomycotina</taxon>
        <taxon>Agaricomycetes</taxon>
        <taxon>Agaricomycetidae</taxon>
        <taxon>Agaricales</taxon>
        <taxon>Agaricineae</taxon>
        <taxon>Psathyrellaceae</taxon>
        <taxon>Coprinopsis</taxon>
    </lineage>
</organism>
<evidence type="ECO:0000313" key="2">
    <source>
        <dbReference type="Proteomes" id="UP000307440"/>
    </source>
</evidence>
<dbReference type="Proteomes" id="UP000307440">
    <property type="component" value="Unassembled WGS sequence"/>
</dbReference>
<evidence type="ECO:0000313" key="1">
    <source>
        <dbReference type="EMBL" id="TFK30792.1"/>
    </source>
</evidence>
<accession>A0A5C3LDQ1</accession>
<keyword evidence="2" id="KW-1185">Reference proteome</keyword>